<dbReference type="EMBL" id="JPQZ01000375">
    <property type="protein sequence ID" value="KKO73623.1"/>
    <property type="molecule type" value="Genomic_DNA"/>
</dbReference>
<comment type="caution">
    <text evidence="1">The sequence shown here is derived from an EMBL/GenBank/DDBJ whole genome shotgun (WGS) entry which is preliminary data.</text>
</comment>
<evidence type="ECO:0000313" key="1">
    <source>
        <dbReference type="EMBL" id="KKO73623.1"/>
    </source>
</evidence>
<name>A0A0F9WKE9_9MICR</name>
<sequence>GVERTCKIKHICFSFDNYANMGKKNYFFAILLFFYNILPFF</sequence>
<dbReference type="RefSeq" id="XP_024329365.1">
    <property type="nucleotide sequence ID" value="XM_024475380.1"/>
</dbReference>
<accession>A0A0F9WKE9</accession>
<organism evidence="1 2">
    <name type="scientific">Vairimorpha ceranae</name>
    <dbReference type="NCBI Taxonomy" id="40302"/>
    <lineage>
        <taxon>Eukaryota</taxon>
        <taxon>Fungi</taxon>
        <taxon>Fungi incertae sedis</taxon>
        <taxon>Microsporidia</taxon>
        <taxon>Nosematidae</taxon>
        <taxon>Vairimorpha</taxon>
    </lineage>
</organism>
<feature type="non-terminal residue" evidence="1">
    <location>
        <position position="1"/>
    </location>
</feature>
<reference evidence="1 2" key="1">
    <citation type="journal article" date="2015" name="Environ. Microbiol.">
        <title>Genome analyses suggest the presence of polyploidy and recent human-driven expansions in eight global populations of the honeybee pathogen Nosema ceranae.</title>
        <authorList>
            <person name="Pelin A."/>
            <person name="Selman M."/>
            <person name="Aris-Brosou S."/>
            <person name="Farinelli L."/>
            <person name="Corradi N."/>
        </authorList>
    </citation>
    <scope>NUCLEOTIDE SEQUENCE [LARGE SCALE GENOMIC DNA]</scope>
    <source>
        <strain evidence="1 2">PA08 1199</strain>
    </source>
</reference>
<dbReference type="GeneID" id="36320321"/>
<protein>
    <submittedName>
        <fullName evidence="1">Uncharacterized protein</fullName>
    </submittedName>
</protein>
<dbReference type="Proteomes" id="UP000034350">
    <property type="component" value="Unassembled WGS sequence"/>
</dbReference>
<dbReference type="VEuPathDB" id="MicrosporidiaDB:AAJ76_3750001429"/>
<gene>
    <name evidence="1" type="ORF">AAJ76_3750001429</name>
</gene>
<keyword evidence="2" id="KW-1185">Reference proteome</keyword>
<proteinExistence type="predicted"/>
<dbReference type="AlphaFoldDB" id="A0A0F9WKE9"/>
<evidence type="ECO:0000313" key="2">
    <source>
        <dbReference type="Proteomes" id="UP000034350"/>
    </source>
</evidence>